<sequence>MFVGLFSFYSTICYFIIIFCAKKMRNYINTSVTVDRKEEGKLSINKQITYTLLSQSIIPTIAVLIVFANLVICILLSDSKATTTNGLLSCVFIPMYWIAVLNPLSTIIVVKSYRSFFTKENSSRIFHVSSKSKNASLINA</sequence>
<dbReference type="Proteomes" id="UP000887574">
    <property type="component" value="Unplaced"/>
</dbReference>
<feature type="transmembrane region" description="Helical" evidence="1">
    <location>
        <begin position="6"/>
        <end position="21"/>
    </location>
</feature>
<keyword evidence="2" id="KW-1185">Reference proteome</keyword>
<organism evidence="2 3">
    <name type="scientific">Ditylenchus dipsaci</name>
    <dbReference type="NCBI Taxonomy" id="166011"/>
    <lineage>
        <taxon>Eukaryota</taxon>
        <taxon>Metazoa</taxon>
        <taxon>Ecdysozoa</taxon>
        <taxon>Nematoda</taxon>
        <taxon>Chromadorea</taxon>
        <taxon>Rhabditida</taxon>
        <taxon>Tylenchina</taxon>
        <taxon>Tylenchomorpha</taxon>
        <taxon>Sphaerularioidea</taxon>
        <taxon>Anguinidae</taxon>
        <taxon>Anguininae</taxon>
        <taxon>Ditylenchus</taxon>
    </lineage>
</organism>
<keyword evidence="1" id="KW-0812">Transmembrane</keyword>
<evidence type="ECO:0000313" key="2">
    <source>
        <dbReference type="Proteomes" id="UP000887574"/>
    </source>
</evidence>
<proteinExistence type="predicted"/>
<dbReference type="InterPro" id="IPR019428">
    <property type="entry name" value="7TM_GPCR_serpentine_rcpt_Str"/>
</dbReference>
<evidence type="ECO:0000256" key="1">
    <source>
        <dbReference type="SAM" id="Phobius"/>
    </source>
</evidence>
<protein>
    <submittedName>
        <fullName evidence="3">Uncharacterized protein</fullName>
    </submittedName>
</protein>
<evidence type="ECO:0000313" key="3">
    <source>
        <dbReference type="WBParaSite" id="jg12319"/>
    </source>
</evidence>
<feature type="transmembrane region" description="Helical" evidence="1">
    <location>
        <begin position="56"/>
        <end position="77"/>
    </location>
</feature>
<feature type="transmembrane region" description="Helical" evidence="1">
    <location>
        <begin position="83"/>
        <end position="110"/>
    </location>
</feature>
<dbReference type="Pfam" id="PF10326">
    <property type="entry name" value="7TM_GPCR_Str"/>
    <property type="match status" value="1"/>
</dbReference>
<dbReference type="WBParaSite" id="jg12319">
    <property type="protein sequence ID" value="jg12319"/>
    <property type="gene ID" value="jg12319"/>
</dbReference>
<dbReference type="AlphaFoldDB" id="A0A915CT35"/>
<keyword evidence="1" id="KW-1133">Transmembrane helix</keyword>
<reference evidence="3" key="1">
    <citation type="submission" date="2022-11" db="UniProtKB">
        <authorList>
            <consortium name="WormBaseParasite"/>
        </authorList>
    </citation>
    <scope>IDENTIFICATION</scope>
</reference>
<name>A0A915CT35_9BILA</name>
<keyword evidence="1" id="KW-0472">Membrane</keyword>
<accession>A0A915CT35</accession>